<keyword evidence="3" id="KW-1185">Reference proteome</keyword>
<reference evidence="2 3" key="1">
    <citation type="journal article" date="2019" name="Int. J. Syst. Evol. Microbiol.">
        <title>The Global Catalogue of Microorganisms (GCM) 10K type strain sequencing project: providing services to taxonomists for standard genome sequencing and annotation.</title>
        <authorList>
            <consortium name="The Broad Institute Genomics Platform"/>
            <consortium name="The Broad Institute Genome Sequencing Center for Infectious Disease"/>
            <person name="Wu L."/>
            <person name="Ma J."/>
        </authorList>
    </citation>
    <scope>NUCLEOTIDE SEQUENCE [LARGE SCALE GENOMIC DNA]</scope>
    <source>
        <strain evidence="2 3">JCM 7356</strain>
    </source>
</reference>
<evidence type="ECO:0000313" key="3">
    <source>
        <dbReference type="Proteomes" id="UP001500305"/>
    </source>
</evidence>
<feature type="compositionally biased region" description="Polar residues" evidence="1">
    <location>
        <begin position="72"/>
        <end position="84"/>
    </location>
</feature>
<dbReference type="Proteomes" id="UP001500305">
    <property type="component" value="Unassembled WGS sequence"/>
</dbReference>
<sequence length="90" mass="9658">MVALVELGGEIYHLLLQGRDAAVQLLDVSRGADSGPQVAMAPVLRLLAEELLTNDALADIIKAGQGRHRSRSPVQPESVAQFTGLSKDRR</sequence>
<feature type="region of interest" description="Disordered" evidence="1">
    <location>
        <begin position="65"/>
        <end position="90"/>
    </location>
</feature>
<name>A0ABN3EYF3_9ACTN</name>
<accession>A0ABN3EYF3</accession>
<proteinExistence type="predicted"/>
<gene>
    <name evidence="2" type="ORF">GCM10010430_73180</name>
</gene>
<evidence type="ECO:0000256" key="1">
    <source>
        <dbReference type="SAM" id="MobiDB-lite"/>
    </source>
</evidence>
<protein>
    <submittedName>
        <fullName evidence="2">Uncharacterized protein</fullName>
    </submittedName>
</protein>
<organism evidence="2 3">
    <name type="scientific">Kitasatospora cystarginea</name>
    <dbReference type="NCBI Taxonomy" id="58350"/>
    <lineage>
        <taxon>Bacteria</taxon>
        <taxon>Bacillati</taxon>
        <taxon>Actinomycetota</taxon>
        <taxon>Actinomycetes</taxon>
        <taxon>Kitasatosporales</taxon>
        <taxon>Streptomycetaceae</taxon>
        <taxon>Kitasatospora</taxon>
    </lineage>
</organism>
<comment type="caution">
    <text evidence="2">The sequence shown here is derived from an EMBL/GenBank/DDBJ whole genome shotgun (WGS) entry which is preliminary data.</text>
</comment>
<evidence type="ECO:0000313" key="2">
    <source>
        <dbReference type="EMBL" id="GAA2276641.1"/>
    </source>
</evidence>
<dbReference type="EMBL" id="BAAATR010000055">
    <property type="protein sequence ID" value="GAA2276641.1"/>
    <property type="molecule type" value="Genomic_DNA"/>
</dbReference>